<accession>A0A7U9DZY2</accession>
<feature type="region of interest" description="Disordered" evidence="1">
    <location>
        <begin position="49"/>
        <end position="118"/>
    </location>
</feature>
<dbReference type="Gene3D" id="1.20.1270.360">
    <property type="match status" value="1"/>
</dbReference>
<dbReference type="PANTHER" id="PTHR37310">
    <property type="entry name" value="CYTOPLASMIC PROTEIN-RELATED"/>
    <property type="match status" value="1"/>
</dbReference>
<dbReference type="AlphaFoldDB" id="A0A7U9DZY2"/>
<sequence length="263" mass="28237">MRQRAFVAPRHLVGLPALPLLVDGTAVGHTGLLLGTGRRRLPALLPAAEGERADQHGHHHDGRDDQPDGERAGAARGQVHPCVGHGARVPAARVTNPLTATATPASPKSRPLRSATARNPWKHRVRPFGAAAGGNPLGVTSTTTSQQELFRFLEDRFACAQACTECARACALRASLVDPDGTENQELVRRRGIMCAEVCDATCRVLSEQNQVDEAAIRAQLEWCRQVCLESAHVFDDHPGAEESAQACRDCARACGEFLATLR</sequence>
<dbReference type="InterPro" id="IPR005560">
    <property type="entry name" value="Csp_YhjQ"/>
</dbReference>
<evidence type="ECO:0000313" key="3">
    <source>
        <dbReference type="Proteomes" id="UP000014062"/>
    </source>
</evidence>
<feature type="compositionally biased region" description="Polar residues" evidence="1">
    <location>
        <begin position="96"/>
        <end position="106"/>
    </location>
</feature>
<dbReference type="Pfam" id="PF03860">
    <property type="entry name" value="Csp"/>
    <property type="match status" value="1"/>
</dbReference>
<dbReference type="EMBL" id="CM001889">
    <property type="protein sequence ID" value="EOY52157.1"/>
    <property type="molecule type" value="Genomic_DNA"/>
</dbReference>
<reference evidence="3" key="1">
    <citation type="journal article" date="2013" name="Genome Biol. Evol.">
        <title>The genome sequence of Streptomyces lividans 66 reveals a novel tRNA-dependent peptide biosynthetic system within a metal-related genomic island.</title>
        <authorList>
            <person name="Cruz-Morales P."/>
            <person name="Vijgenboom E."/>
            <person name="Iruegas-Bocardo F."/>
            <person name="Girard G."/>
            <person name="Yanez-Guerra L.A."/>
            <person name="Ramos-Aboites H.E."/>
            <person name="Pernodet J.L."/>
            <person name="Anne J."/>
            <person name="van Wezel G.P."/>
            <person name="Barona-Gomez F."/>
        </authorList>
    </citation>
    <scope>NUCLEOTIDE SEQUENCE [LARGE SCALE GENOMIC DNA]</scope>
    <source>
        <strain evidence="3">1326</strain>
    </source>
</reference>
<evidence type="ECO:0000256" key="1">
    <source>
        <dbReference type="SAM" id="MobiDB-lite"/>
    </source>
</evidence>
<gene>
    <name evidence="2" type="ORF">SLI_7453</name>
</gene>
<proteinExistence type="predicted"/>
<organism evidence="2 3">
    <name type="scientific">Streptomyces lividans 1326</name>
    <dbReference type="NCBI Taxonomy" id="1200984"/>
    <lineage>
        <taxon>Bacteria</taxon>
        <taxon>Bacillati</taxon>
        <taxon>Actinomycetota</taxon>
        <taxon>Actinomycetes</taxon>
        <taxon>Kitasatosporales</taxon>
        <taxon>Streptomycetaceae</taxon>
        <taxon>Streptomyces</taxon>
    </lineage>
</organism>
<name>A0A7U9DZY2_STRLI</name>
<dbReference type="Proteomes" id="UP000014062">
    <property type="component" value="Chromosome"/>
</dbReference>
<protein>
    <submittedName>
        <fullName evidence="2">Ferredoxin</fullName>
    </submittedName>
</protein>
<dbReference type="PANTHER" id="PTHR37310:SF1">
    <property type="entry name" value="CYTOPLASMIC PROTEIN"/>
    <property type="match status" value="1"/>
</dbReference>
<evidence type="ECO:0000313" key="2">
    <source>
        <dbReference type="EMBL" id="EOY52157.1"/>
    </source>
</evidence>
<feature type="compositionally biased region" description="Basic and acidic residues" evidence="1">
    <location>
        <begin position="49"/>
        <end position="73"/>
    </location>
</feature>